<evidence type="ECO:0000256" key="2">
    <source>
        <dbReference type="ARBA" id="ARBA00006962"/>
    </source>
</evidence>
<accession>A0A8J7HAY0</accession>
<proteinExistence type="inferred from homology"/>
<dbReference type="PANTHER" id="PTHR12867">
    <property type="entry name" value="GLYCOSYL TRANSFERASE-RELATED"/>
    <property type="match status" value="1"/>
</dbReference>
<keyword evidence="4" id="KW-0808">Transferase</keyword>
<dbReference type="GO" id="GO:0006488">
    <property type="term" value="P:dolichol-linked oligosaccharide biosynthetic process"/>
    <property type="evidence" value="ECO:0007669"/>
    <property type="project" value="InterPro"/>
</dbReference>
<protein>
    <submittedName>
        <fullName evidence="7">Beta(1,3)galactosyltransferase EpsH</fullName>
    </submittedName>
</protein>
<comment type="similarity">
    <text evidence="2">Belongs to the glycosyltransferase 28 family.</text>
</comment>
<dbReference type="GO" id="GO:0016758">
    <property type="term" value="F:hexosyltransferase activity"/>
    <property type="evidence" value="ECO:0007669"/>
    <property type="project" value="InterPro"/>
</dbReference>
<gene>
    <name evidence="7" type="ORF">I5677_00505</name>
</gene>
<comment type="caution">
    <text evidence="7">The sequence shown here is derived from an EMBL/GenBank/DDBJ whole genome shotgun (WGS) entry which is preliminary data.</text>
</comment>
<dbReference type="Proteomes" id="UP000623269">
    <property type="component" value="Unassembled WGS sequence"/>
</dbReference>
<evidence type="ECO:0000259" key="6">
    <source>
        <dbReference type="Pfam" id="PF04101"/>
    </source>
</evidence>
<name>A0A8J7HAY0_9FIRM</name>
<evidence type="ECO:0000313" key="8">
    <source>
        <dbReference type="Proteomes" id="UP000623269"/>
    </source>
</evidence>
<dbReference type="EMBL" id="JAEAGR010000001">
    <property type="protein sequence ID" value="MBH1939367.1"/>
    <property type="molecule type" value="Genomic_DNA"/>
</dbReference>
<dbReference type="PANTHER" id="PTHR12867:SF6">
    <property type="entry name" value="N-ACETYLGLUCOSAMINYLDIPHOSPHODOLICHOL N-ACETYLGLUCOSAMINYLTRANSFERASE"/>
    <property type="match status" value="1"/>
</dbReference>
<dbReference type="Gene3D" id="3.40.50.2000">
    <property type="entry name" value="Glycogen Phosphorylase B"/>
    <property type="match status" value="1"/>
</dbReference>
<dbReference type="RefSeq" id="WP_197659597.1">
    <property type="nucleotide sequence ID" value="NZ_JAEAGR010000001.1"/>
</dbReference>
<dbReference type="InterPro" id="IPR048097">
    <property type="entry name" value="Cps14G-like"/>
</dbReference>
<dbReference type="InterPro" id="IPR039042">
    <property type="entry name" value="Alg13-like"/>
</dbReference>
<keyword evidence="8" id="KW-1185">Reference proteome</keyword>
<evidence type="ECO:0000313" key="7">
    <source>
        <dbReference type="EMBL" id="MBH1939367.1"/>
    </source>
</evidence>
<dbReference type="SUPFAM" id="SSF53756">
    <property type="entry name" value="UDP-Glycosyltransferase/glycogen phosphorylase"/>
    <property type="match status" value="1"/>
</dbReference>
<dbReference type="Pfam" id="PF04101">
    <property type="entry name" value="Glyco_tran_28_C"/>
    <property type="match status" value="1"/>
</dbReference>
<dbReference type="NCBIfam" id="NF041548">
    <property type="entry name" value="PssE"/>
    <property type="match status" value="1"/>
</dbReference>
<dbReference type="AlphaFoldDB" id="A0A8J7HAY0"/>
<keyword evidence="5" id="KW-0256">Endoplasmic reticulum</keyword>
<keyword evidence="3" id="KW-0328">Glycosyltransferase</keyword>
<comment type="subcellular location">
    <subcellularLocation>
        <location evidence="1">Endoplasmic reticulum</location>
    </subcellularLocation>
</comment>
<dbReference type="InterPro" id="IPR007235">
    <property type="entry name" value="Glyco_trans_28_C"/>
</dbReference>
<evidence type="ECO:0000256" key="5">
    <source>
        <dbReference type="ARBA" id="ARBA00022824"/>
    </source>
</evidence>
<evidence type="ECO:0000256" key="4">
    <source>
        <dbReference type="ARBA" id="ARBA00022679"/>
    </source>
</evidence>
<organism evidence="7 8">
    <name type="scientific">Mobilitalea sibirica</name>
    <dbReference type="NCBI Taxonomy" id="1462919"/>
    <lineage>
        <taxon>Bacteria</taxon>
        <taxon>Bacillati</taxon>
        <taxon>Bacillota</taxon>
        <taxon>Clostridia</taxon>
        <taxon>Lachnospirales</taxon>
        <taxon>Lachnospiraceae</taxon>
        <taxon>Mobilitalea</taxon>
    </lineage>
</organism>
<feature type="domain" description="Glycosyl transferase family 28 C-terminal" evidence="6">
    <location>
        <begin position="1"/>
        <end position="152"/>
    </location>
</feature>
<evidence type="ECO:0000256" key="1">
    <source>
        <dbReference type="ARBA" id="ARBA00004240"/>
    </source>
</evidence>
<evidence type="ECO:0000256" key="3">
    <source>
        <dbReference type="ARBA" id="ARBA00022676"/>
    </source>
</evidence>
<sequence length="159" mass="17984">MIFVTLGSQKFQFNRLLIAIDKLVQNNLITDKVFAQIGFSDYIPKNFEFTQFLNRDKFIETLNNCNIVITHGGTGTIITAVKLGKKVIGVPRLVKYSEHVDDHQIQIIDQFDNMGLICGCIDCDLESKLSSLASRNFKLYQSNTFTIIKAIDSFIKNLG</sequence>
<reference evidence="7" key="1">
    <citation type="submission" date="2020-12" db="EMBL/GenBank/DDBJ databases">
        <title>M. sibirica DSM 26468T genome.</title>
        <authorList>
            <person name="Thieme N."/>
            <person name="Rettenmaier R."/>
            <person name="Zverlov V."/>
            <person name="Liebl W."/>
        </authorList>
    </citation>
    <scope>NUCLEOTIDE SEQUENCE</scope>
    <source>
        <strain evidence="7">DSM 26468</strain>
    </source>
</reference>